<proteinExistence type="predicted"/>
<dbReference type="InterPro" id="IPR036282">
    <property type="entry name" value="Glutathione-S-Trfase_C_sf"/>
</dbReference>
<dbReference type="Pfam" id="PF13417">
    <property type="entry name" value="GST_N_3"/>
    <property type="match status" value="1"/>
</dbReference>
<dbReference type="Gene3D" id="3.40.30.10">
    <property type="entry name" value="Glutaredoxin"/>
    <property type="match status" value="1"/>
</dbReference>
<dbReference type="InterPro" id="IPR036249">
    <property type="entry name" value="Thioredoxin-like_sf"/>
</dbReference>
<dbReference type="SUPFAM" id="SSF52833">
    <property type="entry name" value="Thioredoxin-like"/>
    <property type="match status" value="1"/>
</dbReference>
<reference evidence="2" key="1">
    <citation type="submission" date="2018-05" db="EMBL/GenBank/DDBJ databases">
        <authorList>
            <person name="Lanie J.A."/>
            <person name="Ng W.-L."/>
            <person name="Kazmierczak K.M."/>
            <person name="Andrzejewski T.M."/>
            <person name="Davidsen T.M."/>
            <person name="Wayne K.J."/>
            <person name="Tettelin H."/>
            <person name="Glass J.I."/>
            <person name="Rusch D."/>
            <person name="Podicherti R."/>
            <person name="Tsui H.-C.T."/>
            <person name="Winkler M.E."/>
        </authorList>
    </citation>
    <scope>NUCLEOTIDE SEQUENCE</scope>
</reference>
<accession>A0A381TH02</accession>
<dbReference type="EMBL" id="UINC01004399">
    <property type="protein sequence ID" value="SVA14047.1"/>
    <property type="molecule type" value="Genomic_DNA"/>
</dbReference>
<sequence length="366" mass="41813">MNICWWMATGILFKHRQRALVGGRMPIDESLLVRGAPGSPYTRKMLAVLRYRRIPYRFFTGGLWNDHEDLPTAKVELLPTFYLRDTKGELEAIVDSTPIIRRLESEILGRSVIPEDPVIRFLDYLLEDYGDEWLTKAMFHYRWYYEQDIEQAGAILPRWRALTRSTQEIDQLSTMIKERQISRLYVVGSNDTTAPVIEASYKRFLDLFAAHIKNGPFVLGRRPGASDFGLYGQLTQLATFDPTPLAITMERAPDVHAWVSIVEDLSGLEPSNDDWFERDALPETLKALLSEVGRTYVPALLANAKAVDEGAETMTTEIDGCVWEQTPFPYQAKCLQWIRQEFVRLDPEDRGVVGDVLAGTGCERLF</sequence>
<gene>
    <name evidence="2" type="ORF">METZ01_LOCUS66901</name>
</gene>
<dbReference type="SUPFAM" id="SSF47616">
    <property type="entry name" value="GST C-terminal domain-like"/>
    <property type="match status" value="1"/>
</dbReference>
<protein>
    <recommendedName>
        <fullName evidence="1">GST N-terminal domain-containing protein</fullName>
    </recommendedName>
</protein>
<dbReference type="AlphaFoldDB" id="A0A381TH02"/>
<name>A0A381TH02_9ZZZZ</name>
<dbReference type="InterPro" id="IPR004045">
    <property type="entry name" value="Glutathione_S-Trfase_N"/>
</dbReference>
<dbReference type="Pfam" id="PF13410">
    <property type="entry name" value="GST_C_2"/>
    <property type="match status" value="1"/>
</dbReference>
<evidence type="ECO:0000313" key="2">
    <source>
        <dbReference type="EMBL" id="SVA14047.1"/>
    </source>
</evidence>
<dbReference type="Gene3D" id="1.20.1050.10">
    <property type="match status" value="1"/>
</dbReference>
<feature type="domain" description="GST N-terminal" evidence="1">
    <location>
        <begin position="35"/>
        <end position="105"/>
    </location>
</feature>
<evidence type="ECO:0000259" key="1">
    <source>
        <dbReference type="Pfam" id="PF13417"/>
    </source>
</evidence>
<organism evidence="2">
    <name type="scientific">marine metagenome</name>
    <dbReference type="NCBI Taxonomy" id="408172"/>
    <lineage>
        <taxon>unclassified sequences</taxon>
        <taxon>metagenomes</taxon>
        <taxon>ecological metagenomes</taxon>
    </lineage>
</organism>